<dbReference type="InterPro" id="IPR011701">
    <property type="entry name" value="MFS"/>
</dbReference>
<feature type="transmembrane region" description="Helical" evidence="6">
    <location>
        <begin position="361"/>
        <end position="378"/>
    </location>
</feature>
<dbReference type="SUPFAM" id="SSF103473">
    <property type="entry name" value="MFS general substrate transporter"/>
    <property type="match status" value="1"/>
</dbReference>
<comment type="subcellular location">
    <subcellularLocation>
        <location evidence="1">Membrane</location>
        <topology evidence="1">Multi-pass membrane protein</topology>
    </subcellularLocation>
</comment>
<dbReference type="Gene3D" id="3.30.750.24">
    <property type="entry name" value="STAS domain"/>
    <property type="match status" value="1"/>
</dbReference>
<dbReference type="InterPro" id="IPR020846">
    <property type="entry name" value="MFS_dom"/>
</dbReference>
<dbReference type="InterPro" id="IPR036259">
    <property type="entry name" value="MFS_trans_sf"/>
</dbReference>
<evidence type="ECO:0000313" key="9">
    <source>
        <dbReference type="EMBL" id="CAK9071944.1"/>
    </source>
</evidence>
<dbReference type="Pfam" id="PF00916">
    <property type="entry name" value="Sulfate_transp"/>
    <property type="match status" value="1"/>
</dbReference>
<feature type="transmembrane region" description="Helical" evidence="6">
    <location>
        <begin position="790"/>
        <end position="812"/>
    </location>
</feature>
<feature type="compositionally biased region" description="Basic and acidic residues" evidence="5">
    <location>
        <begin position="606"/>
        <end position="624"/>
    </location>
</feature>
<name>A0ABP0PA69_9DINO</name>
<dbReference type="Proteomes" id="UP001642484">
    <property type="component" value="Unassembled WGS sequence"/>
</dbReference>
<feature type="transmembrane region" description="Helical" evidence="6">
    <location>
        <begin position="841"/>
        <end position="863"/>
    </location>
</feature>
<feature type="transmembrane region" description="Helical" evidence="6">
    <location>
        <begin position="207"/>
        <end position="224"/>
    </location>
</feature>
<evidence type="ECO:0000256" key="1">
    <source>
        <dbReference type="ARBA" id="ARBA00004141"/>
    </source>
</evidence>
<evidence type="ECO:0000313" key="10">
    <source>
        <dbReference type="Proteomes" id="UP001642484"/>
    </source>
</evidence>
<keyword evidence="3 6" id="KW-1133">Transmembrane helix</keyword>
<dbReference type="PROSITE" id="PS50850">
    <property type="entry name" value="MFS"/>
    <property type="match status" value="1"/>
</dbReference>
<feature type="transmembrane region" description="Helical" evidence="6">
    <location>
        <begin position="1301"/>
        <end position="1319"/>
    </location>
</feature>
<feature type="transmembrane region" description="Helical" evidence="6">
    <location>
        <begin position="437"/>
        <end position="457"/>
    </location>
</feature>
<feature type="domain" description="STAS" evidence="7">
    <location>
        <begin position="555"/>
        <end position="588"/>
    </location>
</feature>
<feature type="transmembrane region" description="Helical" evidence="6">
    <location>
        <begin position="137"/>
        <end position="159"/>
    </location>
</feature>
<keyword evidence="4 6" id="KW-0472">Membrane</keyword>
<comment type="caution">
    <text evidence="9">The sequence shown here is derived from an EMBL/GenBank/DDBJ whole genome shotgun (WGS) entry which is preliminary data.</text>
</comment>
<feature type="transmembrane region" description="Helical" evidence="6">
    <location>
        <begin position="993"/>
        <end position="1013"/>
    </location>
</feature>
<feature type="transmembrane region" description="Helical" evidence="6">
    <location>
        <begin position="96"/>
        <end position="116"/>
    </location>
</feature>
<feature type="transmembrane region" description="Helical" evidence="6">
    <location>
        <begin position="179"/>
        <end position="200"/>
    </location>
</feature>
<evidence type="ECO:0000259" key="8">
    <source>
        <dbReference type="PROSITE" id="PS50850"/>
    </source>
</evidence>
<feature type="transmembrane region" description="Helical" evidence="6">
    <location>
        <begin position="1205"/>
        <end position="1227"/>
    </location>
</feature>
<protein>
    <recommendedName>
        <fullName evidence="11">Major facilitator superfamily (MFS) profile domain-containing protein</fullName>
    </recommendedName>
</protein>
<feature type="transmembrane region" description="Helical" evidence="6">
    <location>
        <begin position="499"/>
        <end position="529"/>
    </location>
</feature>
<dbReference type="Gene3D" id="1.20.1250.20">
    <property type="entry name" value="MFS general substrate transporter like domains"/>
    <property type="match status" value="1"/>
</dbReference>
<feature type="transmembrane region" description="Helical" evidence="6">
    <location>
        <begin position="1364"/>
        <end position="1391"/>
    </location>
</feature>
<feature type="transmembrane region" description="Helical" evidence="6">
    <location>
        <begin position="699"/>
        <end position="722"/>
    </location>
</feature>
<reference evidence="9 10" key="1">
    <citation type="submission" date="2024-02" db="EMBL/GenBank/DDBJ databases">
        <authorList>
            <person name="Chen Y."/>
            <person name="Shah S."/>
            <person name="Dougan E. K."/>
            <person name="Thang M."/>
            <person name="Chan C."/>
        </authorList>
    </citation>
    <scope>NUCLEOTIDE SEQUENCE [LARGE SCALE GENOMIC DNA]</scope>
</reference>
<feature type="region of interest" description="Disordered" evidence="5">
    <location>
        <begin position="596"/>
        <end position="624"/>
    </location>
</feature>
<feature type="domain" description="STAS" evidence="7">
    <location>
        <begin position="1068"/>
        <end position="1141"/>
    </location>
</feature>
<dbReference type="InterPro" id="IPR011547">
    <property type="entry name" value="SLC26A/SulP_dom"/>
</dbReference>
<evidence type="ECO:0000256" key="5">
    <source>
        <dbReference type="SAM" id="MobiDB-lite"/>
    </source>
</evidence>
<organism evidence="9 10">
    <name type="scientific">Durusdinium trenchii</name>
    <dbReference type="NCBI Taxonomy" id="1381693"/>
    <lineage>
        <taxon>Eukaryota</taxon>
        <taxon>Sar</taxon>
        <taxon>Alveolata</taxon>
        <taxon>Dinophyceae</taxon>
        <taxon>Suessiales</taxon>
        <taxon>Symbiodiniaceae</taxon>
        <taxon>Durusdinium</taxon>
    </lineage>
</organism>
<sequence length="1952" mass="213448">MADVALNAVVKKNNLSVPTELNAQGTLSPREVPEERRISRIADLVMPRPDMAQPAKEASNGGGPSTEDIIKGVQQAVVGRVPVLGWLPYYNFRRDFFYDFVGGATIALICLVQTLAHAAIATTKVIQGPYCAFVPPFVYAMLGTSPHASISSGAIAAILLADQLQFWHDEEERTELASLLALISGGWLVAMGLCQAAYAVRFLSQSLISGFVTGGSVLILVGQLRNLLGLMKMRHAIGFTNQVSAIIGALPETHILGTIWGLSMMMVLQLMMWLKKYLVAELKKPGPHPKWMVPAKIASEMKELVLVTISIIFAYCTCDESGEPILPVVGDIPAGLPGFKPAWEYPASQRMLDTHFRLKEFCMGGFLVALTSFLTTYATSKKQALQHGYHIDASQEMFALGMAGVCGSFYGSFTPSGSLSRTSLASEVGVKTQMSGLMKLVVVGSSLEFLTGVLYYLPKSTLAAIILRSTWQLVDIHTPTTLWSSWKPYHKGGMKRDFIVWWIAFLLTIFLGVLWGIGVAVGVSVLMIVHDAAVPRVVKLGRIESLGNIWRDQEVWPEGRTFPGILVLEFRGPLSFASADHFMEEVERRRLIEEEEENPVETENVVEEKKLGHTLEKEEPNPDEREPNTIILLWLCCVSALEGMDTQLVPACQFALQRDLGLQLGHFAVLTTVQMVLTNLAAPFWGILADRGTLQKKTILMLGAIGEGIAVAIFAFVPNFWVMMFLRGMSGFFLASLRPVCNGLIADLTSDNKRGKIFGRVQSALLVGMFCSLLIAGNVANAFVGEIPGWRFLFAGAGLVAFIVAAGLAGFLKEPHHELDQSAKAKGCAAVRTELCTVLSFLRIPTFCVMIMQGVFGTIPWSVMGNNLLFFKFCGLEDWQASILAAEGTVAGVFGNSIGGMIADCLARRFGYHGRPLSAQITVAIGIPMVFLQFYGIPPGEGTFGVYFALIAAFGLLGSWAQSGTNFPILSDIVPASDRSKVMAWECAMENSLANAIGPSLVSTLAFAFGYKFGAEEMSGKSLSSARALGQAMAATICIPWVITLAAYTLLHWSYPRDMRRLRAKQVIVLPFGSVHDLDKTAIEMLRELLTEWRKRQISCIVAEAKSRVRLLLELHFAEGPKPLLDQQAFMIGLDDAVSLAKLTLARKRRVLSAQDDSATGKGLRQPLLSEDFPNEYYTFGESTWDLVLFIGTGALGPLGSLQTCVLAIVNVLMQVIFVGIAVFNFLDPDITEEKTVQEAHFWRRSSGHSISEYDSVSKESLTSRVCAVDKSLHIAGLQVDMVENIRKYLNTNQTGLIRELFSGQVLCLVALICWYLMVAKEVSHALALHRGVAAVPRGKTEIATRENPFTQARLVKVARRRKLASFLLLIYRVFAAVILIYVGTFFLVYTVNVTELILNAVALGIILDIDDLLFDALATTPGRHLVHQLDPLPMPSFPRFRGADAKSTTMTFLIPGLTMLIYVTMVSPFVDTLVKVEDTFCGGNQGFVWSVDKRSVILLAPTEGGGLENQTETIQTAALSEALDLENIEDPRGAEYGVWLRGVSLVTDWESLSLDELVTQSNPDCEDLANEVPLLNYLRDALGNSSINSCADAEPFCHSLTKMPSWELDGGMGYATRMYCPVTCGCHIPGGAYTYIQGCPYGENKPCWNAKTFQDFREAGLCTEKTPQELRNHTPWLQRIAAIEAYGRSLGNFQGQNESLKLAQAMYDHGCSFGENLTQENITWTDCYEWPFVDWEFKTLEWFCPVTCDCKNDPKAGNSGCPQPGGKTCQEVDGCLFHNEAYFCGGNGAGDTPTYSSEITISAADMAAMQSLSTDYYNEVISGMQIFIPDLVGNGVEPWMVVVEMATQTMGPPVRRLQPGGSSGSSGSSSTELTFTYEIYLVPELVSTDLSRDSVRETLQAADTTEAGDLLTQSLADQGVPVDTIGRPAWPETVVQSVQLTPSQLTAFGAL</sequence>
<evidence type="ECO:0000256" key="2">
    <source>
        <dbReference type="ARBA" id="ARBA00022692"/>
    </source>
</evidence>
<feature type="transmembrane region" description="Helical" evidence="6">
    <location>
        <begin position="763"/>
        <end position="784"/>
    </location>
</feature>
<feature type="transmembrane region" description="Helical" evidence="6">
    <location>
        <begin position="919"/>
        <end position="938"/>
    </location>
</feature>
<evidence type="ECO:0000256" key="3">
    <source>
        <dbReference type="ARBA" id="ARBA00022989"/>
    </source>
</evidence>
<keyword evidence="10" id="KW-1185">Reference proteome</keyword>
<evidence type="ECO:0000256" key="4">
    <source>
        <dbReference type="ARBA" id="ARBA00023136"/>
    </source>
</evidence>
<dbReference type="EMBL" id="CAXAMN010022695">
    <property type="protein sequence ID" value="CAK9071944.1"/>
    <property type="molecule type" value="Genomic_DNA"/>
</dbReference>
<feature type="transmembrane region" description="Helical" evidence="6">
    <location>
        <begin position="1033"/>
        <end position="1055"/>
    </location>
</feature>
<proteinExistence type="predicted"/>
<dbReference type="InterPro" id="IPR002645">
    <property type="entry name" value="STAS_dom"/>
</dbReference>
<dbReference type="InterPro" id="IPR001902">
    <property type="entry name" value="SLC26A/SulP_fam"/>
</dbReference>
<dbReference type="InterPro" id="IPR036513">
    <property type="entry name" value="STAS_dom_sf"/>
</dbReference>
<evidence type="ECO:0000259" key="7">
    <source>
        <dbReference type="PROSITE" id="PS50801"/>
    </source>
</evidence>
<dbReference type="PANTHER" id="PTHR11814">
    <property type="entry name" value="SULFATE TRANSPORTER"/>
    <property type="match status" value="1"/>
</dbReference>
<evidence type="ECO:0000256" key="6">
    <source>
        <dbReference type="SAM" id="Phobius"/>
    </source>
</evidence>
<gene>
    <name evidence="9" type="ORF">CCMP2556_LOCUS35375</name>
</gene>
<dbReference type="PROSITE" id="PS50801">
    <property type="entry name" value="STAS"/>
    <property type="match status" value="2"/>
</dbReference>
<feature type="transmembrane region" description="Helical" evidence="6">
    <location>
        <begin position="667"/>
        <end position="687"/>
    </location>
</feature>
<keyword evidence="2 6" id="KW-0812">Transmembrane</keyword>
<feature type="transmembrane region" description="Helical" evidence="6">
    <location>
        <begin position="398"/>
        <end position="416"/>
    </location>
</feature>
<feature type="transmembrane region" description="Helical" evidence="6">
    <location>
        <begin position="883"/>
        <end position="907"/>
    </location>
</feature>
<accession>A0ABP0PA69</accession>
<feature type="transmembrane region" description="Helical" evidence="6">
    <location>
        <begin position="944"/>
        <end position="961"/>
    </location>
</feature>
<evidence type="ECO:0008006" key="11">
    <source>
        <dbReference type="Google" id="ProtNLM"/>
    </source>
</evidence>
<feature type="domain" description="Major facilitator superfamily (MFS) profile" evidence="8">
    <location>
        <begin position="631"/>
        <end position="1052"/>
    </location>
</feature>
<dbReference type="Pfam" id="PF07690">
    <property type="entry name" value="MFS_1"/>
    <property type="match status" value="1"/>
</dbReference>